<feature type="transmembrane region" description="Helical" evidence="6">
    <location>
        <begin position="428"/>
        <end position="449"/>
    </location>
</feature>
<dbReference type="GO" id="GO:0015297">
    <property type="term" value="F:antiporter activity"/>
    <property type="evidence" value="ECO:0007669"/>
    <property type="project" value="InterPro"/>
</dbReference>
<keyword evidence="4 6" id="KW-1133">Transmembrane helix</keyword>
<dbReference type="InterPro" id="IPR002528">
    <property type="entry name" value="MATE_fam"/>
</dbReference>
<comment type="similarity">
    <text evidence="2 6">Belongs to the multi antimicrobial extrusion (MATE) (TC 2.A.66.1) family.</text>
</comment>
<feature type="transmembrane region" description="Helical" evidence="6">
    <location>
        <begin position="285"/>
        <end position="309"/>
    </location>
</feature>
<dbReference type="CDD" id="cd13132">
    <property type="entry name" value="MATE_eukaryotic"/>
    <property type="match status" value="1"/>
</dbReference>
<feature type="transmembrane region" description="Helical" evidence="6">
    <location>
        <begin position="251"/>
        <end position="273"/>
    </location>
</feature>
<dbReference type="Proteomes" id="UP001161247">
    <property type="component" value="Chromosome 1"/>
</dbReference>
<proteinExistence type="inferred from homology"/>
<organism evidence="7 8">
    <name type="scientific">Oldenlandia corymbosa var. corymbosa</name>
    <dbReference type="NCBI Taxonomy" id="529605"/>
    <lineage>
        <taxon>Eukaryota</taxon>
        <taxon>Viridiplantae</taxon>
        <taxon>Streptophyta</taxon>
        <taxon>Embryophyta</taxon>
        <taxon>Tracheophyta</taxon>
        <taxon>Spermatophyta</taxon>
        <taxon>Magnoliopsida</taxon>
        <taxon>eudicotyledons</taxon>
        <taxon>Gunneridae</taxon>
        <taxon>Pentapetalae</taxon>
        <taxon>asterids</taxon>
        <taxon>lamiids</taxon>
        <taxon>Gentianales</taxon>
        <taxon>Rubiaceae</taxon>
        <taxon>Rubioideae</taxon>
        <taxon>Spermacoceae</taxon>
        <taxon>Hedyotis-Oldenlandia complex</taxon>
        <taxon>Oldenlandia</taxon>
    </lineage>
</organism>
<feature type="transmembrane region" description="Helical" evidence="6">
    <location>
        <begin position="207"/>
        <end position="230"/>
    </location>
</feature>
<dbReference type="GO" id="GO:1990961">
    <property type="term" value="P:xenobiotic detoxification by transmembrane export across the plasma membrane"/>
    <property type="evidence" value="ECO:0007669"/>
    <property type="project" value="InterPro"/>
</dbReference>
<reference evidence="7" key="1">
    <citation type="submission" date="2023-03" db="EMBL/GenBank/DDBJ databases">
        <authorList>
            <person name="Julca I."/>
        </authorList>
    </citation>
    <scope>NUCLEOTIDE SEQUENCE</scope>
</reference>
<feature type="transmembrane region" description="Helical" evidence="6">
    <location>
        <begin position="176"/>
        <end position="195"/>
    </location>
</feature>
<dbReference type="InterPro" id="IPR045069">
    <property type="entry name" value="MATE_euk"/>
</dbReference>
<dbReference type="Pfam" id="PF01554">
    <property type="entry name" value="MatE"/>
    <property type="match status" value="2"/>
</dbReference>
<dbReference type="PANTHER" id="PTHR11206">
    <property type="entry name" value="MULTIDRUG RESISTANCE PROTEIN"/>
    <property type="match status" value="1"/>
</dbReference>
<evidence type="ECO:0000256" key="2">
    <source>
        <dbReference type="ARBA" id="ARBA00010199"/>
    </source>
</evidence>
<dbReference type="AlphaFoldDB" id="A0AAV1C7I6"/>
<feature type="transmembrane region" description="Helical" evidence="6">
    <location>
        <begin position="110"/>
        <end position="131"/>
    </location>
</feature>
<dbReference type="GO" id="GO:0016020">
    <property type="term" value="C:membrane"/>
    <property type="evidence" value="ECO:0007669"/>
    <property type="project" value="UniProtKB-SubCell"/>
</dbReference>
<feature type="transmembrane region" description="Helical" evidence="6">
    <location>
        <begin position="399"/>
        <end position="422"/>
    </location>
</feature>
<dbReference type="GO" id="GO:0042910">
    <property type="term" value="F:xenobiotic transmembrane transporter activity"/>
    <property type="evidence" value="ECO:0007669"/>
    <property type="project" value="InterPro"/>
</dbReference>
<evidence type="ECO:0000313" key="7">
    <source>
        <dbReference type="EMBL" id="CAI9091471.1"/>
    </source>
</evidence>
<evidence type="ECO:0000313" key="8">
    <source>
        <dbReference type="Proteomes" id="UP001161247"/>
    </source>
</evidence>
<keyword evidence="3 6" id="KW-0812">Transmembrane</keyword>
<feature type="transmembrane region" description="Helical" evidence="6">
    <location>
        <begin position="143"/>
        <end position="164"/>
    </location>
</feature>
<gene>
    <name evidence="7" type="ORF">OLC1_LOCUS3391</name>
</gene>
<sequence>MGEEIQESLLQSSGKDLKVRILDESSKVWKVALPGVLARFSSFGSLVITQSFIGHLGSLDLAAYALVQTLSVRFVNGILIGMSSATETLCGQAFGAGQLHMMGIYLQKSWIVNFSILTILLPVFLFGGFIFRLLGEDENIAQSAGYASFWFIPFICSFVFLMTNQMFLQAQQKNQIIAWLSILQFTIHVPLSWFLVNLLNLGTAGAIGALGISSWLVVFGEFVYIFGGFCPESWTGFTTAAFKDLWPMVKLSVSSGVMLCLELWYNAVLVLIAGHMKNAEISISAFSICANISLWVLMITLGFFGAAIVRVANELGRGDAKAVKFSIKVILTISFLIGLFFWSTCLIFGKNIGYLFSEEKEVAEAVSDLSVLLSFSILFNSIYPILSGVAVGAGLQGTVAFITLFCYYIIGIPIGALLGYGAGLQVKGIWIGMICGVIAQTVSLSYMTWRTDWDEQVTKAEQRLKRWYLKSSTESNPISDHT</sequence>
<protein>
    <recommendedName>
        <fullName evidence="6">Protein DETOXIFICATION</fullName>
    </recommendedName>
    <alternativeName>
        <fullName evidence="6">Multidrug and toxic compound extrusion protein</fullName>
    </alternativeName>
</protein>
<evidence type="ECO:0000256" key="3">
    <source>
        <dbReference type="ARBA" id="ARBA00022692"/>
    </source>
</evidence>
<keyword evidence="8" id="KW-1185">Reference proteome</keyword>
<keyword evidence="5 6" id="KW-0472">Membrane</keyword>
<name>A0AAV1C7I6_OLDCO</name>
<dbReference type="EMBL" id="OX459118">
    <property type="protein sequence ID" value="CAI9091471.1"/>
    <property type="molecule type" value="Genomic_DNA"/>
</dbReference>
<evidence type="ECO:0000256" key="6">
    <source>
        <dbReference type="RuleBase" id="RU004914"/>
    </source>
</evidence>
<dbReference type="NCBIfam" id="TIGR00797">
    <property type="entry name" value="matE"/>
    <property type="match status" value="1"/>
</dbReference>
<evidence type="ECO:0000256" key="1">
    <source>
        <dbReference type="ARBA" id="ARBA00004141"/>
    </source>
</evidence>
<accession>A0AAV1C7I6</accession>
<feature type="transmembrane region" description="Helical" evidence="6">
    <location>
        <begin position="369"/>
        <end position="392"/>
    </location>
</feature>
<feature type="transmembrane region" description="Helical" evidence="6">
    <location>
        <begin position="329"/>
        <end position="349"/>
    </location>
</feature>
<evidence type="ECO:0000256" key="5">
    <source>
        <dbReference type="ARBA" id="ARBA00023136"/>
    </source>
</evidence>
<comment type="subcellular location">
    <subcellularLocation>
        <location evidence="1">Membrane</location>
        <topology evidence="1">Multi-pass membrane protein</topology>
    </subcellularLocation>
</comment>
<evidence type="ECO:0000256" key="4">
    <source>
        <dbReference type="ARBA" id="ARBA00022989"/>
    </source>
</evidence>